<dbReference type="EMBL" id="GGEC01027092">
    <property type="protein sequence ID" value="MBX07576.1"/>
    <property type="molecule type" value="Transcribed_RNA"/>
</dbReference>
<proteinExistence type="predicted"/>
<sequence length="16" mass="2036">MINMYMQYLKSTKTKR</sequence>
<accession>A0A2P2KPC0</accession>
<evidence type="ECO:0000313" key="1">
    <source>
        <dbReference type="EMBL" id="MBX07576.1"/>
    </source>
</evidence>
<name>A0A2P2KPC0_RHIMU</name>
<protein>
    <submittedName>
        <fullName evidence="1">Uncharacterized protein</fullName>
    </submittedName>
</protein>
<reference evidence="1" key="1">
    <citation type="submission" date="2018-02" db="EMBL/GenBank/DDBJ databases">
        <title>Rhizophora mucronata_Transcriptome.</title>
        <authorList>
            <person name="Meera S.P."/>
            <person name="Sreeshan A."/>
            <person name="Augustine A."/>
        </authorList>
    </citation>
    <scope>NUCLEOTIDE SEQUENCE</scope>
    <source>
        <tissue evidence="1">Leaf</tissue>
    </source>
</reference>
<dbReference type="AlphaFoldDB" id="A0A2P2KPC0"/>
<organism evidence="1">
    <name type="scientific">Rhizophora mucronata</name>
    <name type="common">Asiatic mangrove</name>
    <dbReference type="NCBI Taxonomy" id="61149"/>
    <lineage>
        <taxon>Eukaryota</taxon>
        <taxon>Viridiplantae</taxon>
        <taxon>Streptophyta</taxon>
        <taxon>Embryophyta</taxon>
        <taxon>Tracheophyta</taxon>
        <taxon>Spermatophyta</taxon>
        <taxon>Magnoliopsida</taxon>
        <taxon>eudicotyledons</taxon>
        <taxon>Gunneridae</taxon>
        <taxon>Pentapetalae</taxon>
        <taxon>rosids</taxon>
        <taxon>fabids</taxon>
        <taxon>Malpighiales</taxon>
        <taxon>Rhizophoraceae</taxon>
        <taxon>Rhizophora</taxon>
    </lineage>
</organism>